<gene>
    <name evidence="1" type="ORF">SAMN02746064_00478</name>
</gene>
<dbReference type="AlphaFoldDB" id="A0A1M4TFR4"/>
<dbReference type="STRING" id="1120975.SAMN02746064_00478"/>
<dbReference type="EMBL" id="FQTU01000002">
    <property type="protein sequence ID" value="SHE43281.1"/>
    <property type="molecule type" value="Genomic_DNA"/>
</dbReference>
<dbReference type="Proteomes" id="UP000184251">
    <property type="component" value="Unassembled WGS sequence"/>
</dbReference>
<accession>A0A1M4TFR4</accession>
<protein>
    <submittedName>
        <fullName evidence="1">Uncharacterized protein</fullName>
    </submittedName>
</protein>
<sequence length="62" mass="6927">MSEYTDPEELAGCLEVLLSTGYINKDNPLVLSFEVKPFGDEDPDIVIANAKRTLNDAWIKVK</sequence>
<name>A0A1M4TFR4_9FIRM</name>
<reference evidence="1 2" key="1">
    <citation type="submission" date="2016-11" db="EMBL/GenBank/DDBJ databases">
        <authorList>
            <person name="Jaros S."/>
            <person name="Januszkiewicz K."/>
            <person name="Wedrychowicz H."/>
        </authorList>
    </citation>
    <scope>NUCLEOTIDE SEQUENCE [LARGE SCALE GENOMIC DNA]</scope>
    <source>
        <strain evidence="1 2">DSM 14828</strain>
    </source>
</reference>
<keyword evidence="2" id="KW-1185">Reference proteome</keyword>
<organism evidence="1 2">
    <name type="scientific">Alkalibacter saccharofermentans DSM 14828</name>
    <dbReference type="NCBI Taxonomy" id="1120975"/>
    <lineage>
        <taxon>Bacteria</taxon>
        <taxon>Bacillati</taxon>
        <taxon>Bacillota</taxon>
        <taxon>Clostridia</taxon>
        <taxon>Eubacteriales</taxon>
        <taxon>Eubacteriaceae</taxon>
        <taxon>Alkalibacter</taxon>
    </lineage>
</organism>
<evidence type="ECO:0000313" key="2">
    <source>
        <dbReference type="Proteomes" id="UP000184251"/>
    </source>
</evidence>
<proteinExistence type="predicted"/>
<evidence type="ECO:0000313" key="1">
    <source>
        <dbReference type="EMBL" id="SHE43281.1"/>
    </source>
</evidence>